<feature type="transmembrane region" description="Helical" evidence="7">
    <location>
        <begin position="12"/>
        <end position="30"/>
    </location>
</feature>
<protein>
    <submittedName>
        <fullName evidence="9">Trimeric intracellular cation channel family protein</fullName>
    </submittedName>
</protein>
<feature type="transmembrane region" description="Helical" evidence="7">
    <location>
        <begin position="37"/>
        <end position="64"/>
    </location>
</feature>
<name>A0ABN1AUP0_9SPHN</name>
<dbReference type="Pfam" id="PF03458">
    <property type="entry name" value="Gly_transporter"/>
    <property type="match status" value="2"/>
</dbReference>
<feature type="transmembrane region" description="Helical" evidence="7">
    <location>
        <begin position="70"/>
        <end position="89"/>
    </location>
</feature>
<keyword evidence="4 7" id="KW-0812">Transmembrane</keyword>
<keyword evidence="5 7" id="KW-1133">Transmembrane helix</keyword>
<evidence type="ECO:0000256" key="5">
    <source>
        <dbReference type="ARBA" id="ARBA00022989"/>
    </source>
</evidence>
<keyword evidence="3" id="KW-1003">Cell membrane</keyword>
<evidence type="ECO:0000256" key="6">
    <source>
        <dbReference type="ARBA" id="ARBA00023136"/>
    </source>
</evidence>
<feature type="transmembrane region" description="Helical" evidence="7">
    <location>
        <begin position="121"/>
        <end position="141"/>
    </location>
</feature>
<evidence type="ECO:0000259" key="8">
    <source>
        <dbReference type="Pfam" id="PF03458"/>
    </source>
</evidence>
<evidence type="ECO:0000256" key="7">
    <source>
        <dbReference type="SAM" id="Phobius"/>
    </source>
</evidence>
<dbReference type="PANTHER" id="PTHR30506">
    <property type="entry name" value="INNER MEMBRANE PROTEIN"/>
    <property type="match status" value="1"/>
</dbReference>
<feature type="domain" description="Glycine transporter" evidence="8">
    <location>
        <begin position="12"/>
        <end position="83"/>
    </location>
</feature>
<dbReference type="EMBL" id="BAAAEM010000003">
    <property type="protein sequence ID" value="GAA0484238.1"/>
    <property type="molecule type" value="Genomic_DNA"/>
</dbReference>
<feature type="domain" description="Glycine transporter" evidence="8">
    <location>
        <begin position="96"/>
        <end position="168"/>
    </location>
</feature>
<comment type="caution">
    <text evidence="9">The sequence shown here is derived from an EMBL/GenBank/DDBJ whole genome shotgun (WGS) entry which is preliminary data.</text>
</comment>
<evidence type="ECO:0000256" key="1">
    <source>
        <dbReference type="ARBA" id="ARBA00004651"/>
    </source>
</evidence>
<feature type="transmembrane region" description="Helical" evidence="7">
    <location>
        <begin position="153"/>
        <end position="170"/>
    </location>
</feature>
<evidence type="ECO:0000256" key="4">
    <source>
        <dbReference type="ARBA" id="ARBA00022692"/>
    </source>
</evidence>
<dbReference type="RefSeq" id="WP_229955174.1">
    <property type="nucleotide sequence ID" value="NZ_BAAAEM010000003.1"/>
</dbReference>
<keyword evidence="10" id="KW-1185">Reference proteome</keyword>
<accession>A0ABN1AUP0</accession>
<keyword evidence="6 7" id="KW-0472">Membrane</keyword>
<evidence type="ECO:0000256" key="3">
    <source>
        <dbReference type="ARBA" id="ARBA00022475"/>
    </source>
</evidence>
<comment type="subcellular location">
    <subcellularLocation>
        <location evidence="1">Cell membrane</location>
        <topology evidence="1">Multi-pass membrane protein</topology>
    </subcellularLocation>
</comment>
<gene>
    <name evidence="9" type="ORF">GCM10009096_28490</name>
</gene>
<dbReference type="PANTHER" id="PTHR30506:SF3">
    <property type="entry name" value="UPF0126 INNER MEMBRANE PROTEIN YADS-RELATED"/>
    <property type="match status" value="1"/>
</dbReference>
<evidence type="ECO:0000313" key="9">
    <source>
        <dbReference type="EMBL" id="GAA0484238.1"/>
    </source>
</evidence>
<organism evidence="9 10">
    <name type="scientific">Parasphingorhabdus litoris</name>
    <dbReference type="NCBI Taxonomy" id="394733"/>
    <lineage>
        <taxon>Bacteria</taxon>
        <taxon>Pseudomonadati</taxon>
        <taxon>Pseudomonadota</taxon>
        <taxon>Alphaproteobacteria</taxon>
        <taxon>Sphingomonadales</taxon>
        <taxon>Sphingomonadaceae</taxon>
        <taxon>Parasphingorhabdus</taxon>
    </lineage>
</organism>
<comment type="similarity">
    <text evidence="2">Belongs to the UPF0126 family.</text>
</comment>
<evidence type="ECO:0000313" key="10">
    <source>
        <dbReference type="Proteomes" id="UP001500713"/>
    </source>
</evidence>
<sequence length="210" mass="21708">MNSAVLYDALGWLDLFGIAVFAISGALVAARNGQTLITFAFFALVTGVGGGTVRDLLIGAPVFWVQDSRVPILCLAIALIVWITPVRIWRPAAVDWFDAIGLAAYSVFGAAKAMQLGIDPVPAAIMGIITASVGGVIRDLVAGEPSIIIRPELYVTAGALSAFAFVGLVQTGMTGIAAALIAFVAGFALRALAIVKGLSLPSYRGAEDSE</sequence>
<dbReference type="Proteomes" id="UP001500713">
    <property type="component" value="Unassembled WGS sequence"/>
</dbReference>
<feature type="transmembrane region" description="Helical" evidence="7">
    <location>
        <begin position="176"/>
        <end position="195"/>
    </location>
</feature>
<proteinExistence type="inferred from homology"/>
<reference evidence="9 10" key="1">
    <citation type="journal article" date="2019" name="Int. J. Syst. Evol. Microbiol.">
        <title>The Global Catalogue of Microorganisms (GCM) 10K type strain sequencing project: providing services to taxonomists for standard genome sequencing and annotation.</title>
        <authorList>
            <consortium name="The Broad Institute Genomics Platform"/>
            <consortium name="The Broad Institute Genome Sequencing Center for Infectious Disease"/>
            <person name="Wu L."/>
            <person name="Ma J."/>
        </authorList>
    </citation>
    <scope>NUCLEOTIDE SEQUENCE [LARGE SCALE GENOMIC DNA]</scope>
    <source>
        <strain evidence="9 10">JCM 14162</strain>
    </source>
</reference>
<evidence type="ECO:0000256" key="2">
    <source>
        <dbReference type="ARBA" id="ARBA00008193"/>
    </source>
</evidence>
<dbReference type="InterPro" id="IPR005115">
    <property type="entry name" value="Gly_transporter"/>
</dbReference>